<keyword evidence="8" id="KW-0325">Glycoprotein</keyword>
<evidence type="ECO:0000256" key="7">
    <source>
        <dbReference type="ARBA" id="ARBA00023157"/>
    </source>
</evidence>
<keyword evidence="4" id="KW-0677">Repeat</keyword>
<keyword evidence="6 10" id="KW-0472">Membrane</keyword>
<keyword evidence="13" id="KW-1185">Reference proteome</keyword>
<sequence length="369" mass="40678">MPAQNLALDCQGDESRIFDCTNSRSVPRRCPYFDLAYISCEPASCTDGQVRLVDGVTDVEGRVEICFSRRWGTISGDGWTQTESTVICNNLGYEATGNDYSVRPATNSMPVFIKTVRCAGRQLSLLECGFIRNLTHSVHLEDVGVKCKKSECDDGDLRLVGGDSENDGLLQVCFSGRWGTVNVDGWTDVDTQVTCRQLGFNNAGLYSANAARKALSTPIYMDNVGCYGAEARLTDCAYYRDTSEDSHSGDVWIDCSSSVNSIESDNNTATDSGDNVTGFIVALVALVSLVLLSNIAFVSYISAQKDYTRKLESTINILLKAKGKLILIYLMNRTPKTMKFQSPLQLHKMLTMLICHLVHQRNLRAFTSH</sequence>
<keyword evidence="7 9" id="KW-1015">Disulfide bond</keyword>
<proteinExistence type="predicted"/>
<accession>A0AA35WLT8</accession>
<gene>
    <name evidence="12" type="ORF">GBAR_LOCUS11301</name>
</gene>
<dbReference type="GO" id="GO:0016020">
    <property type="term" value="C:membrane"/>
    <property type="evidence" value="ECO:0007669"/>
    <property type="project" value="UniProtKB-SubCell"/>
</dbReference>
<name>A0AA35WLT8_GEOBA</name>
<evidence type="ECO:0000256" key="5">
    <source>
        <dbReference type="ARBA" id="ARBA00022989"/>
    </source>
</evidence>
<evidence type="ECO:0000256" key="1">
    <source>
        <dbReference type="ARBA" id="ARBA00004167"/>
    </source>
</evidence>
<keyword evidence="3" id="KW-0732">Signal</keyword>
<evidence type="ECO:0000256" key="2">
    <source>
        <dbReference type="ARBA" id="ARBA00022692"/>
    </source>
</evidence>
<reference evidence="12" key="1">
    <citation type="submission" date="2023-03" db="EMBL/GenBank/DDBJ databases">
        <authorList>
            <person name="Steffen K."/>
            <person name="Cardenas P."/>
        </authorList>
    </citation>
    <scope>NUCLEOTIDE SEQUENCE</scope>
</reference>
<feature type="transmembrane region" description="Helical" evidence="10">
    <location>
        <begin position="276"/>
        <end position="301"/>
    </location>
</feature>
<dbReference type="InterPro" id="IPR001190">
    <property type="entry name" value="SRCR"/>
</dbReference>
<comment type="caution">
    <text evidence="12">The sequence shown here is derived from an EMBL/GenBank/DDBJ whole genome shotgun (WGS) entry which is preliminary data.</text>
</comment>
<evidence type="ECO:0000256" key="10">
    <source>
        <dbReference type="SAM" id="Phobius"/>
    </source>
</evidence>
<dbReference type="Pfam" id="PF00530">
    <property type="entry name" value="SRCR"/>
    <property type="match status" value="2"/>
</dbReference>
<keyword evidence="5 10" id="KW-1133">Transmembrane helix</keyword>
<dbReference type="PRINTS" id="PR00258">
    <property type="entry name" value="SPERACTRCPTR"/>
</dbReference>
<evidence type="ECO:0000256" key="4">
    <source>
        <dbReference type="ARBA" id="ARBA00022737"/>
    </source>
</evidence>
<evidence type="ECO:0000313" key="12">
    <source>
        <dbReference type="EMBL" id="CAI8018657.1"/>
    </source>
</evidence>
<evidence type="ECO:0000256" key="9">
    <source>
        <dbReference type="PROSITE-ProRule" id="PRU00196"/>
    </source>
</evidence>
<dbReference type="PANTHER" id="PTHR48071">
    <property type="entry name" value="SRCR DOMAIN-CONTAINING PROTEIN"/>
    <property type="match status" value="1"/>
</dbReference>
<dbReference type="AlphaFoldDB" id="A0AA35WLT8"/>
<dbReference type="FunFam" id="3.10.250.10:FF:000016">
    <property type="entry name" value="Scavenger receptor cysteine-rich protein type 12"/>
    <property type="match status" value="2"/>
</dbReference>
<feature type="disulfide bond" evidence="9">
    <location>
        <begin position="118"/>
        <end position="128"/>
    </location>
</feature>
<comment type="subcellular location">
    <subcellularLocation>
        <location evidence="1">Membrane</location>
        <topology evidence="1">Single-pass membrane protein</topology>
    </subcellularLocation>
</comment>
<dbReference type="PANTHER" id="PTHR48071:SF18">
    <property type="entry name" value="DELETED IN MALIGNANT BRAIN TUMORS 1 PROTEIN-RELATED"/>
    <property type="match status" value="1"/>
</dbReference>
<dbReference type="Gene3D" id="3.10.250.10">
    <property type="entry name" value="SRCR-like domain"/>
    <property type="match status" value="2"/>
</dbReference>
<dbReference type="EMBL" id="CASHTH010001701">
    <property type="protein sequence ID" value="CAI8018657.1"/>
    <property type="molecule type" value="Genomic_DNA"/>
</dbReference>
<dbReference type="SMART" id="SM00202">
    <property type="entry name" value="SR"/>
    <property type="match status" value="2"/>
</dbReference>
<keyword evidence="2 10" id="KW-0812">Transmembrane</keyword>
<dbReference type="SUPFAM" id="SSF56487">
    <property type="entry name" value="SRCR-like"/>
    <property type="match status" value="2"/>
</dbReference>
<evidence type="ECO:0000256" key="8">
    <source>
        <dbReference type="ARBA" id="ARBA00023180"/>
    </source>
</evidence>
<protein>
    <submittedName>
        <fullName evidence="12">Neurotrypsin</fullName>
    </submittedName>
</protein>
<evidence type="ECO:0000256" key="3">
    <source>
        <dbReference type="ARBA" id="ARBA00022729"/>
    </source>
</evidence>
<comment type="caution">
    <text evidence="9">Lacks conserved residue(s) required for the propagation of feature annotation.</text>
</comment>
<dbReference type="InterPro" id="IPR036772">
    <property type="entry name" value="SRCR-like_dom_sf"/>
</dbReference>
<feature type="domain" description="SRCR" evidence="11">
    <location>
        <begin position="157"/>
        <end position="256"/>
    </location>
</feature>
<feature type="disulfide bond" evidence="9">
    <location>
        <begin position="226"/>
        <end position="236"/>
    </location>
</feature>
<evidence type="ECO:0000256" key="6">
    <source>
        <dbReference type="ARBA" id="ARBA00023136"/>
    </source>
</evidence>
<evidence type="ECO:0000259" key="11">
    <source>
        <dbReference type="PROSITE" id="PS50287"/>
    </source>
</evidence>
<feature type="domain" description="SRCR" evidence="11">
    <location>
        <begin position="50"/>
        <end position="148"/>
    </location>
</feature>
<organism evidence="12 13">
    <name type="scientific">Geodia barretti</name>
    <name type="common">Barrett's horny sponge</name>
    <dbReference type="NCBI Taxonomy" id="519541"/>
    <lineage>
        <taxon>Eukaryota</taxon>
        <taxon>Metazoa</taxon>
        <taxon>Porifera</taxon>
        <taxon>Demospongiae</taxon>
        <taxon>Heteroscleromorpha</taxon>
        <taxon>Tetractinellida</taxon>
        <taxon>Astrophorina</taxon>
        <taxon>Geodiidae</taxon>
        <taxon>Geodia</taxon>
    </lineage>
</organism>
<dbReference type="Proteomes" id="UP001174909">
    <property type="component" value="Unassembled WGS sequence"/>
</dbReference>
<dbReference type="PROSITE" id="PS50287">
    <property type="entry name" value="SRCR_2"/>
    <property type="match status" value="2"/>
</dbReference>
<evidence type="ECO:0000313" key="13">
    <source>
        <dbReference type="Proteomes" id="UP001174909"/>
    </source>
</evidence>